<dbReference type="EMBL" id="JAACFV010000064">
    <property type="protein sequence ID" value="KAF7507739.1"/>
    <property type="molecule type" value="Genomic_DNA"/>
</dbReference>
<dbReference type="InterPro" id="IPR053710">
    <property type="entry name" value="Arylamine_NAT_domain_sf"/>
</dbReference>
<evidence type="ECO:0000256" key="1">
    <source>
        <dbReference type="ARBA" id="ARBA00006547"/>
    </source>
</evidence>
<reference evidence="2" key="1">
    <citation type="submission" date="2020-02" db="EMBL/GenBank/DDBJ databases">
        <authorList>
            <person name="Palmer J.M."/>
        </authorList>
    </citation>
    <scope>NUCLEOTIDE SEQUENCE</scope>
    <source>
        <strain evidence="2">EPUS1.4</strain>
        <tissue evidence="2">Thallus</tissue>
    </source>
</reference>
<evidence type="ECO:0000313" key="2">
    <source>
        <dbReference type="EMBL" id="KAF7507739.1"/>
    </source>
</evidence>
<dbReference type="OrthoDB" id="10260017at2759"/>
<dbReference type="PANTHER" id="PTHR11786:SF0">
    <property type="entry name" value="ARYLAMINE N-ACETYLTRANSFERASE 4-RELATED"/>
    <property type="match status" value="1"/>
</dbReference>
<proteinExistence type="inferred from homology"/>
<dbReference type="PANTHER" id="PTHR11786">
    <property type="entry name" value="N-HYDROXYARYLAMINE O-ACETYLTRANSFERASE"/>
    <property type="match status" value="1"/>
</dbReference>
<comment type="similarity">
    <text evidence="1">Belongs to the arylamine N-acetyltransferase family.</text>
</comment>
<dbReference type="SUPFAM" id="SSF54001">
    <property type="entry name" value="Cysteine proteinases"/>
    <property type="match status" value="1"/>
</dbReference>
<dbReference type="InterPro" id="IPR038765">
    <property type="entry name" value="Papain-like_cys_pep_sf"/>
</dbReference>
<dbReference type="Proteomes" id="UP000606974">
    <property type="component" value="Unassembled WGS sequence"/>
</dbReference>
<gene>
    <name evidence="2" type="ORF">GJ744_010168</name>
</gene>
<organism evidence="2 3">
    <name type="scientific">Endocarpon pusillum</name>
    <dbReference type="NCBI Taxonomy" id="364733"/>
    <lineage>
        <taxon>Eukaryota</taxon>
        <taxon>Fungi</taxon>
        <taxon>Dikarya</taxon>
        <taxon>Ascomycota</taxon>
        <taxon>Pezizomycotina</taxon>
        <taxon>Eurotiomycetes</taxon>
        <taxon>Chaetothyriomycetidae</taxon>
        <taxon>Verrucariales</taxon>
        <taxon>Verrucariaceae</taxon>
        <taxon>Endocarpon</taxon>
    </lineage>
</organism>
<keyword evidence="3" id="KW-1185">Reference proteome</keyword>
<dbReference type="GO" id="GO:0016407">
    <property type="term" value="F:acetyltransferase activity"/>
    <property type="evidence" value="ECO:0007669"/>
    <property type="project" value="InterPro"/>
</dbReference>
<name>A0A8H7AHX7_9EURO</name>
<evidence type="ECO:0000313" key="3">
    <source>
        <dbReference type="Proteomes" id="UP000606974"/>
    </source>
</evidence>
<comment type="caution">
    <text evidence="2">The sequence shown here is derived from an EMBL/GenBank/DDBJ whole genome shotgun (WGS) entry which is preliminary data.</text>
</comment>
<evidence type="ECO:0008006" key="4">
    <source>
        <dbReference type="Google" id="ProtNLM"/>
    </source>
</evidence>
<accession>A0A8H7AHX7</accession>
<dbReference type="InterPro" id="IPR001447">
    <property type="entry name" value="Arylamine_N-AcTrfase"/>
</dbReference>
<protein>
    <recommendedName>
        <fullName evidence="4">Arylamine N-acetyltransferase</fullName>
    </recommendedName>
</protein>
<dbReference type="AlphaFoldDB" id="A0A8H7AHX7"/>
<dbReference type="Gene3D" id="3.30.2140.20">
    <property type="match status" value="1"/>
</dbReference>
<dbReference type="Pfam" id="PF00797">
    <property type="entry name" value="Acetyltransf_2"/>
    <property type="match status" value="1"/>
</dbReference>
<sequence>MSTLSQRPTYTRSQLSQWLSLTNQTQPSLSLEHLEELIKQDPLETLRMIQLWQLATVPFGNLVLHYSQHHTVSLDSETLFHKIVNRRMGGYCMENNTFMATVLRSLGYILYTAGARVGYVLGDGYKGPQGYGGWGHMLNIVTVHDQKYMVDVGFGSSGAVKPIHLKDGEIVQSVPPARQRLVYQAIAQLTNASQKMWVFEVQFSPESSWIPQYCFSEVEFLPEDFRVMNYFTSQSRTSWFTQWLVMTKVILDSERKKPVGSLILSGNELKHRLHGHSETLVICVTEAERVSMLEKYFDVKLEPDEIRGVQGLSSEIK</sequence>